<reference evidence="2 3" key="1">
    <citation type="submission" date="2018-11" db="EMBL/GenBank/DDBJ databases">
        <title>Whole genome sequencing of Pantoea sp. RIT388.</title>
        <authorList>
            <person name="Gan H.M."/>
            <person name="Hudson A.O."/>
        </authorList>
    </citation>
    <scope>NUCLEOTIDE SEQUENCE [LARGE SCALE GENOMIC DNA]</scope>
    <source>
        <strain evidence="2 3">RIT388</strain>
    </source>
</reference>
<dbReference type="Pfam" id="PF07027">
    <property type="entry name" value="DUF1318"/>
    <property type="match status" value="1"/>
</dbReference>
<comment type="caution">
    <text evidence="2">The sequence shown here is derived from an EMBL/GenBank/DDBJ whole genome shotgun (WGS) entry which is preliminary data.</text>
</comment>
<dbReference type="EMBL" id="RMVG01000014">
    <property type="protein sequence ID" value="RPD97837.1"/>
    <property type="molecule type" value="Genomic_DNA"/>
</dbReference>
<dbReference type="AlphaFoldDB" id="A0A3N4NT40"/>
<evidence type="ECO:0000256" key="1">
    <source>
        <dbReference type="SAM" id="SignalP"/>
    </source>
</evidence>
<gene>
    <name evidence="2" type="ORF">BBB56_16715</name>
</gene>
<keyword evidence="1" id="KW-0732">Signal</keyword>
<dbReference type="OrthoDB" id="9798130at2"/>
<feature type="chain" id="PRO_5018182668" evidence="1">
    <location>
        <begin position="23"/>
        <end position="108"/>
    </location>
</feature>
<proteinExistence type="predicted"/>
<sequence length="108" mass="11919">MQGKWKGFIAALILFGAQPAMALTLNEARQQGRVGETFSGYIAARQQDNETLALVKRINNGRSAEYQRIAQENHLTTEEVARIAGAKLVERAGAGEYVRGLNGLWMQK</sequence>
<organism evidence="2 3">
    <name type="scientific">Candidatus Pantoea deserta</name>
    <dbReference type="NCBI Taxonomy" id="1869313"/>
    <lineage>
        <taxon>Bacteria</taxon>
        <taxon>Pseudomonadati</taxon>
        <taxon>Pseudomonadota</taxon>
        <taxon>Gammaproteobacteria</taxon>
        <taxon>Enterobacterales</taxon>
        <taxon>Erwiniaceae</taxon>
        <taxon>Pantoea</taxon>
    </lineage>
</organism>
<accession>A0A3N4NT40</accession>
<evidence type="ECO:0000313" key="2">
    <source>
        <dbReference type="EMBL" id="RPD97837.1"/>
    </source>
</evidence>
<dbReference type="PIRSF" id="PIRSF025560">
    <property type="entry name" value="UCP025560"/>
    <property type="match status" value="1"/>
</dbReference>
<protein>
    <submittedName>
        <fullName evidence="2">DUF1318 domain-containing protein</fullName>
    </submittedName>
</protein>
<keyword evidence="3" id="KW-1185">Reference proteome</keyword>
<name>A0A3N4NT40_9GAMM</name>
<dbReference type="Proteomes" id="UP000281332">
    <property type="component" value="Unassembled WGS sequence"/>
</dbReference>
<dbReference type="RefSeq" id="WP_123802048.1">
    <property type="nucleotide sequence ID" value="NZ_RMVG01000014.1"/>
</dbReference>
<feature type="signal peptide" evidence="1">
    <location>
        <begin position="1"/>
        <end position="22"/>
    </location>
</feature>
<evidence type="ECO:0000313" key="3">
    <source>
        <dbReference type="Proteomes" id="UP000281332"/>
    </source>
</evidence>
<dbReference type="InterPro" id="IPR008309">
    <property type="entry name" value="YdbL"/>
</dbReference>